<feature type="region of interest" description="Disordered" evidence="1">
    <location>
        <begin position="86"/>
        <end position="113"/>
    </location>
</feature>
<dbReference type="PROSITE" id="PS00028">
    <property type="entry name" value="ZINC_FINGER_C2H2_1"/>
    <property type="match status" value="1"/>
</dbReference>
<dbReference type="Proteomes" id="UP000282311">
    <property type="component" value="Unassembled WGS sequence"/>
</dbReference>
<keyword evidence="4" id="KW-1185">Reference proteome</keyword>
<evidence type="ECO:0000313" key="3">
    <source>
        <dbReference type="EMBL" id="RKN86759.1"/>
    </source>
</evidence>
<protein>
    <recommendedName>
        <fullName evidence="2">C2H2-type domain-containing protein</fullName>
    </recommendedName>
</protein>
<evidence type="ECO:0000256" key="1">
    <source>
        <dbReference type="SAM" id="MobiDB-lite"/>
    </source>
</evidence>
<reference evidence="3 4" key="1">
    <citation type="journal article" date="2007" name="Int. J. Syst. Evol. Microbiol.">
        <title>Paenibacillus ginsengarvi sp. nov., isolated from soil from ginseng cultivation.</title>
        <authorList>
            <person name="Yoon M.H."/>
            <person name="Ten L.N."/>
            <person name="Im W.T."/>
        </authorList>
    </citation>
    <scope>NUCLEOTIDE SEQUENCE [LARGE SCALE GENOMIC DNA]</scope>
    <source>
        <strain evidence="3 4">KCTC 13059</strain>
    </source>
</reference>
<accession>A0A3B0CV76</accession>
<feature type="domain" description="C2H2-type" evidence="2">
    <location>
        <begin position="61"/>
        <end position="82"/>
    </location>
</feature>
<evidence type="ECO:0000259" key="2">
    <source>
        <dbReference type="PROSITE" id="PS00028"/>
    </source>
</evidence>
<dbReference type="AlphaFoldDB" id="A0A3B0CV76"/>
<comment type="caution">
    <text evidence="3">The sequence shown here is derived from an EMBL/GenBank/DDBJ whole genome shotgun (WGS) entry which is preliminary data.</text>
</comment>
<dbReference type="OrthoDB" id="2942578at2"/>
<dbReference type="EMBL" id="RBAH01000001">
    <property type="protein sequence ID" value="RKN86759.1"/>
    <property type="molecule type" value="Genomic_DNA"/>
</dbReference>
<organism evidence="3 4">
    <name type="scientific">Paenibacillus ginsengarvi</name>
    <dbReference type="NCBI Taxonomy" id="400777"/>
    <lineage>
        <taxon>Bacteria</taxon>
        <taxon>Bacillati</taxon>
        <taxon>Bacillota</taxon>
        <taxon>Bacilli</taxon>
        <taxon>Bacillales</taxon>
        <taxon>Paenibacillaceae</taxon>
        <taxon>Paenibacillus</taxon>
    </lineage>
</organism>
<sequence>MPEASFGENGICAVCRRNPVTRWCDFIIAYNNEFIWVKGSYKAFKEANSGDKYETCDLPMCEKCANKVSRDRHLCPHHMKLHNQRELPDAYQKKRQHEEKRKINTEIWEQSRR</sequence>
<proteinExistence type="predicted"/>
<name>A0A3B0CV76_9BACL</name>
<gene>
    <name evidence="3" type="ORF">D7M11_02030</name>
</gene>
<dbReference type="RefSeq" id="WP_120745466.1">
    <property type="nucleotide sequence ID" value="NZ_RBAH01000001.1"/>
</dbReference>
<dbReference type="InterPro" id="IPR013087">
    <property type="entry name" value="Znf_C2H2_type"/>
</dbReference>
<evidence type="ECO:0000313" key="4">
    <source>
        <dbReference type="Proteomes" id="UP000282311"/>
    </source>
</evidence>